<protein>
    <submittedName>
        <fullName evidence="1">Uncharacterized protein</fullName>
    </submittedName>
</protein>
<reference evidence="1 2" key="1">
    <citation type="submission" date="2018-09" db="EMBL/GenBank/DDBJ databases">
        <authorList>
            <person name="Zhu H."/>
        </authorList>
    </citation>
    <scope>NUCLEOTIDE SEQUENCE [LARGE SCALE GENOMIC DNA]</scope>
    <source>
        <strain evidence="1 2">K1W22B-8</strain>
    </source>
</reference>
<sequence length="440" mass="46789">MVAAWLLVAPGARAQQAPYLELVETVPDQTGSHWVQVSPGAISLREPQGAYAGQIAWSAPPATMDATGFSITVNVQVQGPAARIQAGGEVGGSGFDIVENPPGILVLAEVGESKSGSATLTVRPRSGLADGSIAELLVGASFGPHVIYRYRVSNTAGGTTGGMPPPLPPQMPAETLEAVLDCPSEIVRSALPSIICNIVITRWRRNTSAPVEVLMPAAIDTFGNHPSGLQVLGAGSHDVFEWDSPYNWSLLVFACPSQQGTGANCYDSATVPDAPASVPIIVRQKGGPDVNLLLTMNVIGRGGTGTGGAGQGTTARIGSAWRAGDFLHIETGALTTGPILLDWLSARWQIEPVAGTPFVRFRNHWKPDHYIHVESGTVAAGPISPDWWSAMWLIEPLEGGRYVRIRNRWRENDYLHIETGTLQAGPIQPGWWSAVWWALQ</sequence>
<dbReference type="Proteomes" id="UP000284605">
    <property type="component" value="Unassembled WGS sequence"/>
</dbReference>
<keyword evidence="2" id="KW-1185">Reference proteome</keyword>
<comment type="caution">
    <text evidence="1">The sequence shown here is derived from an EMBL/GenBank/DDBJ whole genome shotgun (WGS) entry which is preliminary data.</text>
</comment>
<dbReference type="AlphaFoldDB" id="A0A418WAV8"/>
<organism evidence="1 2">
    <name type="scientific">Oleomonas cavernae</name>
    <dbReference type="NCBI Taxonomy" id="2320859"/>
    <lineage>
        <taxon>Bacteria</taxon>
        <taxon>Pseudomonadati</taxon>
        <taxon>Pseudomonadota</taxon>
        <taxon>Alphaproteobacteria</taxon>
        <taxon>Acetobacterales</taxon>
        <taxon>Acetobacteraceae</taxon>
        <taxon>Oleomonas</taxon>
    </lineage>
</organism>
<dbReference type="RefSeq" id="WP_119777811.1">
    <property type="nucleotide sequence ID" value="NZ_QYUK01000011.1"/>
</dbReference>
<dbReference type="CDD" id="cd23432">
    <property type="entry name" value="beta-trefoil_Ricin_EndoBetaGal-like"/>
    <property type="match status" value="1"/>
</dbReference>
<dbReference type="InterPro" id="IPR035992">
    <property type="entry name" value="Ricin_B-like_lectins"/>
</dbReference>
<gene>
    <name evidence="1" type="ORF">D3874_09125</name>
</gene>
<dbReference type="OrthoDB" id="100605at2"/>
<dbReference type="SUPFAM" id="SSF50370">
    <property type="entry name" value="Ricin B-like lectins"/>
    <property type="match status" value="1"/>
</dbReference>
<name>A0A418WAV8_9PROT</name>
<proteinExistence type="predicted"/>
<dbReference type="EMBL" id="QYUK01000011">
    <property type="protein sequence ID" value="RJF87167.1"/>
    <property type="molecule type" value="Genomic_DNA"/>
</dbReference>
<dbReference type="Gene3D" id="2.80.10.50">
    <property type="match status" value="1"/>
</dbReference>
<evidence type="ECO:0000313" key="1">
    <source>
        <dbReference type="EMBL" id="RJF87167.1"/>
    </source>
</evidence>
<accession>A0A418WAV8</accession>
<evidence type="ECO:0000313" key="2">
    <source>
        <dbReference type="Proteomes" id="UP000284605"/>
    </source>
</evidence>